<sequence length="169" mass="19803">MSEYIEHLRTVLIERVHTDAVVDIQLGGLQPALYIRSEHLVSVCAFLRDDPDWYMDFLSDIAAVDYLPEPYFELVYQLASIPNEKQITLKVRMEHDRSSANMPELPSVSSVWHTAEWHEREAFDLMGIFFSGHPDLRRILMPDDWEGFPLRKDYQDPELYHGIPVKDEQ</sequence>
<keyword evidence="3 4" id="KW-1278">Translocase</keyword>
<proteinExistence type="inferred from homology"/>
<comment type="function">
    <text evidence="3">NDH-1 shuttles electrons from NADH, via FMN and iron-sulfur (Fe-S) centers, to quinones in the respiratory chain. The immediate electron acceptor for the enzyme in this species is believed to be a menaquinone. Couples the redox reaction to proton translocation (for every two electrons transferred, four hydrogen ions are translocated across the cytoplasmic membrane), and thus conserves the redox energy in a proton gradient.</text>
</comment>
<dbReference type="InterPro" id="IPR001268">
    <property type="entry name" value="NADH_UbQ_OxRdtase_30kDa_su"/>
</dbReference>
<dbReference type="InterPro" id="IPR037232">
    <property type="entry name" value="NADH_quin_OxRdtase_su_C/D-like"/>
</dbReference>
<evidence type="ECO:0000313" key="8">
    <source>
        <dbReference type="Proteomes" id="UP001597393"/>
    </source>
</evidence>
<keyword evidence="8" id="KW-1185">Reference proteome</keyword>
<dbReference type="PROSITE" id="PS00542">
    <property type="entry name" value="COMPLEX1_30K"/>
    <property type="match status" value="1"/>
</dbReference>
<comment type="catalytic activity">
    <reaction evidence="3 5">
        <text>a quinone + NADH + 5 H(+)(in) = a quinol + NAD(+) + 4 H(+)(out)</text>
        <dbReference type="Rhea" id="RHEA:57888"/>
        <dbReference type="ChEBI" id="CHEBI:15378"/>
        <dbReference type="ChEBI" id="CHEBI:24646"/>
        <dbReference type="ChEBI" id="CHEBI:57540"/>
        <dbReference type="ChEBI" id="CHEBI:57945"/>
        <dbReference type="ChEBI" id="CHEBI:132124"/>
    </reaction>
</comment>
<evidence type="ECO:0000256" key="2">
    <source>
        <dbReference type="ARBA" id="ARBA00022448"/>
    </source>
</evidence>
<keyword evidence="3 4" id="KW-0520">NAD</keyword>
<organism evidence="7 8">
    <name type="scientific">Sphingobacterium corticis</name>
    <dbReference type="NCBI Taxonomy" id="1812823"/>
    <lineage>
        <taxon>Bacteria</taxon>
        <taxon>Pseudomonadati</taxon>
        <taxon>Bacteroidota</taxon>
        <taxon>Sphingobacteriia</taxon>
        <taxon>Sphingobacteriales</taxon>
        <taxon>Sphingobacteriaceae</taxon>
        <taxon>Sphingobacterium</taxon>
    </lineage>
</organism>
<evidence type="ECO:0000313" key="7">
    <source>
        <dbReference type="EMBL" id="MFD2599403.1"/>
    </source>
</evidence>
<reference evidence="8" key="1">
    <citation type="journal article" date="2019" name="Int. J. Syst. Evol. Microbiol.">
        <title>The Global Catalogue of Microorganisms (GCM) 10K type strain sequencing project: providing services to taxonomists for standard genome sequencing and annotation.</title>
        <authorList>
            <consortium name="The Broad Institute Genomics Platform"/>
            <consortium name="The Broad Institute Genome Sequencing Center for Infectious Disease"/>
            <person name="Wu L."/>
            <person name="Ma J."/>
        </authorList>
    </citation>
    <scope>NUCLEOTIDE SEQUENCE [LARGE SCALE GENOMIC DNA]</scope>
    <source>
        <strain evidence="8">KCTC 42248</strain>
    </source>
</reference>
<evidence type="ECO:0000256" key="1">
    <source>
        <dbReference type="ARBA" id="ARBA00007569"/>
    </source>
</evidence>
<dbReference type="InterPro" id="IPR020396">
    <property type="entry name" value="NADH_UbQ_OxRdtase_CS"/>
</dbReference>
<dbReference type="Pfam" id="PF00329">
    <property type="entry name" value="Complex1_30kDa"/>
    <property type="match status" value="1"/>
</dbReference>
<dbReference type="Proteomes" id="UP001597393">
    <property type="component" value="Unassembled WGS sequence"/>
</dbReference>
<evidence type="ECO:0000256" key="4">
    <source>
        <dbReference type="RuleBase" id="RU003456"/>
    </source>
</evidence>
<evidence type="ECO:0000256" key="5">
    <source>
        <dbReference type="RuleBase" id="RU003582"/>
    </source>
</evidence>
<dbReference type="InterPro" id="IPR010218">
    <property type="entry name" value="NADH_DH_suC"/>
</dbReference>
<dbReference type="NCBIfam" id="TIGR01961">
    <property type="entry name" value="NuoC_fam"/>
    <property type="match status" value="1"/>
</dbReference>
<dbReference type="RefSeq" id="WP_380869529.1">
    <property type="nucleotide sequence ID" value="NZ_JBHUMA010000006.1"/>
</dbReference>
<dbReference type="Gene3D" id="3.30.460.80">
    <property type="entry name" value="NADH:ubiquinone oxidoreductase, 30kDa subunit"/>
    <property type="match status" value="1"/>
</dbReference>
<comment type="caution">
    <text evidence="7">The sequence shown here is derived from an EMBL/GenBank/DDBJ whole genome shotgun (WGS) entry which is preliminary data.</text>
</comment>
<keyword evidence="3 5" id="KW-0874">Quinone</keyword>
<name>A0ABW5NL81_9SPHI</name>
<keyword evidence="3" id="KW-1003">Cell membrane</keyword>
<dbReference type="PANTHER" id="PTHR10884:SF14">
    <property type="entry name" value="NADH DEHYDROGENASE [UBIQUINONE] IRON-SULFUR PROTEIN 3, MITOCHONDRIAL"/>
    <property type="match status" value="1"/>
</dbReference>
<keyword evidence="2 3" id="KW-0813">Transport</keyword>
<keyword evidence="3" id="KW-0472">Membrane</keyword>
<comment type="similarity">
    <text evidence="1 3 4">Belongs to the complex I 30 kDa subunit family.</text>
</comment>
<dbReference type="SUPFAM" id="SSF143243">
    <property type="entry name" value="Nqo5-like"/>
    <property type="match status" value="1"/>
</dbReference>
<dbReference type="EC" id="7.1.1.-" evidence="3"/>
<feature type="domain" description="NADH:ubiquinone oxidoreductase 30kDa subunit" evidence="6">
    <location>
        <begin position="34"/>
        <end position="155"/>
    </location>
</feature>
<dbReference type="HAMAP" id="MF_01357">
    <property type="entry name" value="NDH1_NuoC"/>
    <property type="match status" value="1"/>
</dbReference>
<comment type="subunit">
    <text evidence="3">NDH-1 is composed of 14 different subunits. Subunits NuoB, C, D, E, F, and G constitute the peripheral sector of the complex.</text>
</comment>
<dbReference type="PANTHER" id="PTHR10884">
    <property type="entry name" value="NADH DEHYDROGENASE UBIQUINONE IRON-SULFUR PROTEIN 3"/>
    <property type="match status" value="1"/>
</dbReference>
<dbReference type="EMBL" id="JBHUMA010000006">
    <property type="protein sequence ID" value="MFD2599403.1"/>
    <property type="molecule type" value="Genomic_DNA"/>
</dbReference>
<comment type="subcellular location">
    <subcellularLocation>
        <location evidence="3">Cell membrane</location>
        <topology evidence="3">Peripheral membrane protein</topology>
        <orientation evidence="3">Cytoplasmic side</orientation>
    </subcellularLocation>
</comment>
<evidence type="ECO:0000259" key="6">
    <source>
        <dbReference type="Pfam" id="PF00329"/>
    </source>
</evidence>
<evidence type="ECO:0000256" key="3">
    <source>
        <dbReference type="HAMAP-Rule" id="MF_01357"/>
    </source>
</evidence>
<accession>A0ABW5NL81</accession>
<protein>
    <recommendedName>
        <fullName evidence="3">NADH-quinone oxidoreductase subunit C</fullName>
        <ecNumber evidence="3">7.1.1.-</ecNumber>
    </recommendedName>
    <alternativeName>
        <fullName evidence="3">NADH dehydrogenase I subunit C</fullName>
    </alternativeName>
    <alternativeName>
        <fullName evidence="3">NDH-1 subunit C</fullName>
    </alternativeName>
</protein>
<gene>
    <name evidence="3" type="primary">nuoC</name>
    <name evidence="7" type="ORF">ACFSQ3_10605</name>
</gene>